<dbReference type="Proteomes" id="UP000275846">
    <property type="component" value="Unassembled WGS sequence"/>
</dbReference>
<sequence>MPDITGLDYVTDCAPLLMPIRGSRTGQFNPFSSPTTDAEYRSSKNKFHVLKNCVEAGFELTSSSTHLEQGLLLESQRGFRRHCCNTDLIFAARQLQEKCQEMHTHIYSIFVDLTKAFYTVNLEGL</sequence>
<proteinExistence type="predicted"/>
<dbReference type="OrthoDB" id="6297375at2759"/>
<reference evidence="1 2" key="2">
    <citation type="submission" date="2018-11" db="EMBL/GenBank/DDBJ databases">
        <authorList>
            <consortium name="Pathogen Informatics"/>
        </authorList>
    </citation>
    <scope>NUCLEOTIDE SEQUENCE [LARGE SCALE GENOMIC DNA]</scope>
    <source>
        <strain evidence="1 2">NST_G2</strain>
    </source>
</reference>
<dbReference type="WBParaSite" id="SSLN_0000508901-mRNA-1">
    <property type="protein sequence ID" value="SSLN_0000508901-mRNA-1"/>
    <property type="gene ID" value="SSLN_0000508901"/>
</dbReference>
<evidence type="ECO:0000313" key="2">
    <source>
        <dbReference type="Proteomes" id="UP000275846"/>
    </source>
</evidence>
<dbReference type="AlphaFoldDB" id="A0A183SL32"/>
<keyword evidence="2" id="KW-1185">Reference proteome</keyword>
<reference evidence="3" key="1">
    <citation type="submission" date="2016-06" db="UniProtKB">
        <authorList>
            <consortium name="WormBaseParasite"/>
        </authorList>
    </citation>
    <scope>IDENTIFICATION</scope>
</reference>
<gene>
    <name evidence="1" type="ORF">SSLN_LOCUS4930</name>
</gene>
<protein>
    <submittedName>
        <fullName evidence="3">Reverse transcriptase domain-containing protein</fullName>
    </submittedName>
</protein>
<dbReference type="EMBL" id="UYSU01033056">
    <property type="protein sequence ID" value="VDL91315.1"/>
    <property type="molecule type" value="Genomic_DNA"/>
</dbReference>
<evidence type="ECO:0000313" key="3">
    <source>
        <dbReference type="WBParaSite" id="SSLN_0000508901-mRNA-1"/>
    </source>
</evidence>
<accession>A0A183SL32</accession>
<organism evidence="3">
    <name type="scientific">Schistocephalus solidus</name>
    <name type="common">Tapeworm</name>
    <dbReference type="NCBI Taxonomy" id="70667"/>
    <lineage>
        <taxon>Eukaryota</taxon>
        <taxon>Metazoa</taxon>
        <taxon>Spiralia</taxon>
        <taxon>Lophotrochozoa</taxon>
        <taxon>Platyhelminthes</taxon>
        <taxon>Cestoda</taxon>
        <taxon>Eucestoda</taxon>
        <taxon>Diphyllobothriidea</taxon>
        <taxon>Diphyllobothriidae</taxon>
        <taxon>Schistocephalus</taxon>
    </lineage>
</organism>
<name>A0A183SL32_SCHSO</name>
<evidence type="ECO:0000313" key="1">
    <source>
        <dbReference type="EMBL" id="VDL91315.1"/>
    </source>
</evidence>